<dbReference type="EMBL" id="JALBWM010000189">
    <property type="protein sequence ID" value="MCO1336761.1"/>
    <property type="molecule type" value="Genomic_DNA"/>
</dbReference>
<dbReference type="GO" id="GO:0004803">
    <property type="term" value="F:transposase activity"/>
    <property type="evidence" value="ECO:0007669"/>
    <property type="project" value="InterPro"/>
</dbReference>
<organism evidence="2 3">
    <name type="scientific">Microbulbifer okhotskensis</name>
    <dbReference type="NCBI Taxonomy" id="2926617"/>
    <lineage>
        <taxon>Bacteria</taxon>
        <taxon>Pseudomonadati</taxon>
        <taxon>Pseudomonadota</taxon>
        <taxon>Gammaproteobacteria</taxon>
        <taxon>Cellvibrionales</taxon>
        <taxon>Microbulbiferaceae</taxon>
        <taxon>Microbulbifer</taxon>
    </lineage>
</organism>
<dbReference type="GO" id="GO:0006313">
    <property type="term" value="P:DNA transposition"/>
    <property type="evidence" value="ECO:0007669"/>
    <property type="project" value="InterPro"/>
</dbReference>
<comment type="similarity">
    <text evidence="1">Belongs to the transposase 8 family.</text>
</comment>
<proteinExistence type="inferred from homology"/>
<dbReference type="InterPro" id="IPR009057">
    <property type="entry name" value="Homeodomain-like_sf"/>
</dbReference>
<dbReference type="SUPFAM" id="SSF46689">
    <property type="entry name" value="Homeodomain-like"/>
    <property type="match status" value="1"/>
</dbReference>
<gene>
    <name evidence="2" type="ORF">MO867_20755</name>
</gene>
<evidence type="ECO:0000313" key="2">
    <source>
        <dbReference type="EMBL" id="MCO1336761.1"/>
    </source>
</evidence>
<dbReference type="Pfam" id="PF01527">
    <property type="entry name" value="HTH_Tnp_1"/>
    <property type="match status" value="1"/>
</dbReference>
<dbReference type="AlphaFoldDB" id="A0A9X2ES24"/>
<dbReference type="Proteomes" id="UP001139028">
    <property type="component" value="Unassembled WGS sequence"/>
</dbReference>
<keyword evidence="3" id="KW-1185">Reference proteome</keyword>
<protein>
    <submittedName>
        <fullName evidence="2">Helix-turn-helix domain-containing protein</fullName>
    </submittedName>
</protein>
<reference evidence="2" key="1">
    <citation type="journal article" date="2022" name="Arch. Microbiol.">
        <title>Microbulbifer okhotskensis sp. nov., isolated from a deep bottom sediment of the Okhotsk Sea.</title>
        <authorList>
            <person name="Romanenko L."/>
            <person name="Kurilenko V."/>
            <person name="Otstavnykh N."/>
            <person name="Velansky P."/>
            <person name="Isaeva M."/>
            <person name="Mikhailov V."/>
        </authorList>
    </citation>
    <scope>NUCLEOTIDE SEQUENCE</scope>
    <source>
        <strain evidence="2">OS29</strain>
    </source>
</reference>
<dbReference type="GO" id="GO:0003677">
    <property type="term" value="F:DNA binding"/>
    <property type="evidence" value="ECO:0007669"/>
    <property type="project" value="InterPro"/>
</dbReference>
<comment type="caution">
    <text evidence="2">The sequence shown here is derived from an EMBL/GenBank/DDBJ whole genome shotgun (WGS) entry which is preliminary data.</text>
</comment>
<evidence type="ECO:0000313" key="3">
    <source>
        <dbReference type="Proteomes" id="UP001139028"/>
    </source>
</evidence>
<name>A0A9X2ES24_9GAMM</name>
<accession>A0A9X2ES24</accession>
<evidence type="ECO:0000256" key="1">
    <source>
        <dbReference type="ARBA" id="ARBA00009964"/>
    </source>
</evidence>
<dbReference type="InterPro" id="IPR036388">
    <property type="entry name" value="WH-like_DNA-bd_sf"/>
</dbReference>
<dbReference type="Gene3D" id="1.10.10.10">
    <property type="entry name" value="Winged helix-like DNA-binding domain superfamily/Winged helix DNA-binding domain"/>
    <property type="match status" value="1"/>
</dbReference>
<dbReference type="InterPro" id="IPR002514">
    <property type="entry name" value="Transposase_8"/>
</dbReference>
<sequence length="49" mass="5448">MSVAQVSRETGVSEPTLYNWCNQFSKLGVAVPADPRTPRIGAEIIRESW</sequence>